<evidence type="ECO:0000313" key="2">
    <source>
        <dbReference type="EMBL" id="QDB79534.1"/>
    </source>
</evidence>
<feature type="region of interest" description="Disordered" evidence="1">
    <location>
        <begin position="504"/>
        <end position="529"/>
    </location>
</feature>
<name>A0ABX5VM12_9MICO</name>
<sequence length="539" mass="58520">MYPTTETTPRKDTEDKPDRWDALRLADFIEDHYTLGVTDEGATVAIPNGPHDARIAVPIRSLAGSLRKMLRDKERVAVSRETMTNALDIAEAAAHDHAPTSLALRVARKPAAIEVDLGDTEGRYVEISAHGYEVRNPRDEGEMSTDSRAAWKRSRATQALPVPVAGGSRDDLRNLLGLAEDDPRWRLLWGWAVGSFFADIPRPILWALGPQGSGKSTRAKMMLNLVDPAEELGKEPGKNERDDTASAAARFVPSWDNIGNVSAATSDWICRLVTGVEVSRRALYTDGDLHVSTIKRTGVATSIVLPFGLGPDALERLVLVEFERVNEDDRRPESALWGEYRKLRPGILGALYADVAGALAHLSAVRAEVRGLPRMADYALVLHALDRHHGLDADAGHADAYMRHLGATMSERAQSDPLTAALIDLVKRRAGRWKGTAEALHNAIDNARPSDPRAGWPTSALSLSSALTKNAETLRAAGLSVTRGKSNGERFILLERLAVASDVEPASEQDLVTTTPPAPKHEPAFLIPPTGVADLDDVL</sequence>
<dbReference type="Proteomes" id="UP000313948">
    <property type="component" value="Chromosome"/>
</dbReference>
<gene>
    <name evidence="2" type="ORF">FE251_09220</name>
</gene>
<reference evidence="2 3" key="1">
    <citation type="submission" date="2019-05" db="EMBL/GenBank/DDBJ databases">
        <title>Georgenia *** sp. nov., and Georgenia *** sp. nov., isolated from the intestinal contents of plateau pika (Ochotona curzoniae) in the Qinghai-Tibet plateau of China.</title>
        <authorList>
            <person name="Tian Z."/>
        </authorList>
    </citation>
    <scope>NUCLEOTIDE SEQUENCE [LARGE SCALE GENOMIC DNA]</scope>
    <source>
        <strain evidence="2 3">Z294</strain>
    </source>
</reference>
<accession>A0ABX5VM12</accession>
<evidence type="ECO:0000256" key="1">
    <source>
        <dbReference type="SAM" id="MobiDB-lite"/>
    </source>
</evidence>
<dbReference type="RefSeq" id="WP_139948561.1">
    <property type="nucleotide sequence ID" value="NZ_CP040899.1"/>
</dbReference>
<evidence type="ECO:0008006" key="4">
    <source>
        <dbReference type="Google" id="ProtNLM"/>
    </source>
</evidence>
<organism evidence="2 3">
    <name type="scientific">Georgenia wutianyii</name>
    <dbReference type="NCBI Taxonomy" id="2585135"/>
    <lineage>
        <taxon>Bacteria</taxon>
        <taxon>Bacillati</taxon>
        <taxon>Actinomycetota</taxon>
        <taxon>Actinomycetes</taxon>
        <taxon>Micrococcales</taxon>
        <taxon>Bogoriellaceae</taxon>
        <taxon>Georgenia</taxon>
    </lineage>
</organism>
<evidence type="ECO:0000313" key="3">
    <source>
        <dbReference type="Proteomes" id="UP000313948"/>
    </source>
</evidence>
<protein>
    <recommendedName>
        <fullName evidence="4">ATP-binding protein</fullName>
    </recommendedName>
</protein>
<keyword evidence="3" id="KW-1185">Reference proteome</keyword>
<proteinExistence type="predicted"/>
<dbReference type="EMBL" id="CP040899">
    <property type="protein sequence ID" value="QDB79534.1"/>
    <property type="molecule type" value="Genomic_DNA"/>
</dbReference>